<dbReference type="Proteomes" id="UP001633002">
    <property type="component" value="Unassembled WGS sequence"/>
</dbReference>
<comment type="caution">
    <text evidence="2">The sequence shown here is derived from an EMBL/GenBank/DDBJ whole genome shotgun (WGS) entry which is preliminary data.</text>
</comment>
<keyword evidence="3" id="KW-1185">Reference proteome</keyword>
<evidence type="ECO:0000256" key="1">
    <source>
        <dbReference type="SAM" id="MobiDB-lite"/>
    </source>
</evidence>
<feature type="region of interest" description="Disordered" evidence="1">
    <location>
        <begin position="156"/>
        <end position="199"/>
    </location>
</feature>
<dbReference type="AlphaFoldDB" id="A0ABD3GH94"/>
<evidence type="ECO:0000313" key="3">
    <source>
        <dbReference type="Proteomes" id="UP001633002"/>
    </source>
</evidence>
<gene>
    <name evidence="2" type="ORF">R1sor_027027</name>
</gene>
<dbReference type="EMBL" id="JBJQOH010000008">
    <property type="protein sequence ID" value="KAL3677079.1"/>
    <property type="molecule type" value="Genomic_DNA"/>
</dbReference>
<proteinExistence type="predicted"/>
<reference evidence="2 3" key="1">
    <citation type="submission" date="2024-09" db="EMBL/GenBank/DDBJ databases">
        <title>Chromosome-scale assembly of Riccia sorocarpa.</title>
        <authorList>
            <person name="Paukszto L."/>
        </authorList>
    </citation>
    <scope>NUCLEOTIDE SEQUENCE [LARGE SCALE GENOMIC DNA]</scope>
    <source>
        <strain evidence="2">LP-2024</strain>
        <tissue evidence="2">Aerial parts of the thallus</tissue>
    </source>
</reference>
<feature type="region of interest" description="Disordered" evidence="1">
    <location>
        <begin position="107"/>
        <end position="126"/>
    </location>
</feature>
<feature type="compositionally biased region" description="Polar residues" evidence="1">
    <location>
        <begin position="164"/>
        <end position="197"/>
    </location>
</feature>
<sequence length="353" mass="39114">MLMEHGKLMAETLGPVLFHSTHEAREAKYAHIRACIMREDTVNLPNAVLIDLPNPFRGARPGGSPRPPSPSEHSTQPTKDKQSGAPNPGPSTQATPLNTPARLKHVWKPRGPALPSNDPGSKRGLFKLDQHEDSNYETLQTNSANRFALLASLEPEEADPATEVPTQQLPPSISPSKTQPKPLNLNSSPQSINSGETAETARLLSQPPTQILDVLDDTQEQNELEDIGETQHLDQMIPHHDNIDDIQTGEEHDILSPFEQMIIAKRRALHNRDSSSHEEPLQDKGRDLLHKQNLRRNEGCPPTQILQGEATSPMIPQQQRNVVLHMSHWSPIQDAWRDSLNGGSLPLPTETEL</sequence>
<organism evidence="2 3">
    <name type="scientific">Riccia sorocarpa</name>
    <dbReference type="NCBI Taxonomy" id="122646"/>
    <lineage>
        <taxon>Eukaryota</taxon>
        <taxon>Viridiplantae</taxon>
        <taxon>Streptophyta</taxon>
        <taxon>Embryophyta</taxon>
        <taxon>Marchantiophyta</taxon>
        <taxon>Marchantiopsida</taxon>
        <taxon>Marchantiidae</taxon>
        <taxon>Marchantiales</taxon>
        <taxon>Ricciaceae</taxon>
        <taxon>Riccia</taxon>
    </lineage>
</organism>
<protein>
    <submittedName>
        <fullName evidence="2">Uncharacterized protein</fullName>
    </submittedName>
</protein>
<evidence type="ECO:0000313" key="2">
    <source>
        <dbReference type="EMBL" id="KAL3677079.1"/>
    </source>
</evidence>
<accession>A0ABD3GH94</accession>
<name>A0ABD3GH94_9MARC</name>
<feature type="region of interest" description="Disordered" evidence="1">
    <location>
        <begin position="54"/>
        <end position="98"/>
    </location>
</feature>